<reference evidence="12 13" key="1">
    <citation type="submission" date="2014-06" db="EMBL/GenBank/DDBJ databases">
        <title>Genome sequence of the intracellular symbiont Blattabacterium cuenoti, strain CPU2 from the wood feeding cockroach Cryptocercus punctulatus.</title>
        <authorList>
            <person name="Kinjo Y."/>
            <person name="Ohkuma M."/>
            <person name="Tokuda G."/>
        </authorList>
    </citation>
    <scope>NUCLEOTIDE SEQUENCE [LARGE SCALE GENOMIC DNA]</scope>
    <source>
        <strain evidence="12 13">CPU2</strain>
    </source>
</reference>
<dbReference type="FunFam" id="3.40.50.790:FF:000001">
    <property type="entry name" value="50S ribosomal protein L1"/>
    <property type="match status" value="1"/>
</dbReference>
<dbReference type="InterPro" id="IPR016095">
    <property type="entry name" value="Ribosomal_uL1_3-a/b-sand"/>
</dbReference>
<dbReference type="GO" id="GO:0006417">
    <property type="term" value="P:regulation of translation"/>
    <property type="evidence" value="ECO:0007669"/>
    <property type="project" value="UniProtKB-KW"/>
</dbReference>
<dbReference type="SUPFAM" id="SSF56808">
    <property type="entry name" value="Ribosomal protein L1"/>
    <property type="match status" value="1"/>
</dbReference>
<dbReference type="AlphaFoldDB" id="A0AAD1CM01"/>
<evidence type="ECO:0000256" key="5">
    <source>
        <dbReference type="ARBA" id="ARBA00022845"/>
    </source>
</evidence>
<keyword evidence="4 10" id="KW-0699">rRNA-binding</keyword>
<accession>A0AAD1CM01</accession>
<keyword evidence="2 10" id="KW-0678">Repressor</keyword>
<dbReference type="PANTHER" id="PTHR36427">
    <property type="entry name" value="54S RIBOSOMAL PROTEIN L1, MITOCHONDRIAL"/>
    <property type="match status" value="1"/>
</dbReference>
<dbReference type="InterPro" id="IPR028364">
    <property type="entry name" value="Ribosomal_uL1/biogenesis"/>
</dbReference>
<comment type="similarity">
    <text evidence="1 10 11">Belongs to the universal ribosomal protein uL1 family.</text>
</comment>
<dbReference type="Pfam" id="PF00687">
    <property type="entry name" value="Ribosomal_L1"/>
    <property type="match status" value="1"/>
</dbReference>
<keyword evidence="5 10" id="KW-0810">Translation regulation</keyword>
<dbReference type="GO" id="GO:0006412">
    <property type="term" value="P:translation"/>
    <property type="evidence" value="ECO:0007669"/>
    <property type="project" value="UniProtKB-UniRule"/>
</dbReference>
<protein>
    <recommendedName>
        <fullName evidence="9 10">Large ribosomal subunit protein uL1</fullName>
    </recommendedName>
</protein>
<comment type="function">
    <text evidence="10">Binds directly to 23S rRNA. The L1 stalk is quite mobile in the ribosome, and is involved in E site tRNA release.</text>
</comment>
<proteinExistence type="inferred from homology"/>
<keyword evidence="8 10" id="KW-0687">Ribonucleoprotein</keyword>
<evidence type="ECO:0000256" key="10">
    <source>
        <dbReference type="HAMAP-Rule" id="MF_01318"/>
    </source>
</evidence>
<evidence type="ECO:0000313" key="13">
    <source>
        <dbReference type="Proteomes" id="UP000262607"/>
    </source>
</evidence>
<evidence type="ECO:0000256" key="1">
    <source>
        <dbReference type="ARBA" id="ARBA00010531"/>
    </source>
</evidence>
<dbReference type="GO" id="GO:0019843">
    <property type="term" value="F:rRNA binding"/>
    <property type="evidence" value="ECO:0007669"/>
    <property type="project" value="UniProtKB-UniRule"/>
</dbReference>
<dbReference type="Gene3D" id="3.40.50.790">
    <property type="match status" value="1"/>
</dbReference>
<dbReference type="GO" id="GO:0015934">
    <property type="term" value="C:large ribosomal subunit"/>
    <property type="evidence" value="ECO:0007669"/>
    <property type="project" value="InterPro"/>
</dbReference>
<dbReference type="PANTHER" id="PTHR36427:SF3">
    <property type="entry name" value="LARGE RIBOSOMAL SUBUNIT PROTEIN UL1M"/>
    <property type="match status" value="1"/>
</dbReference>
<dbReference type="GeneID" id="66556632"/>
<gene>
    <name evidence="10 12" type="primary">rplA</name>
    <name evidence="12" type="ORF">CPU2_436</name>
</gene>
<evidence type="ECO:0000256" key="9">
    <source>
        <dbReference type="ARBA" id="ARBA00035241"/>
    </source>
</evidence>
<dbReference type="NCBIfam" id="TIGR01169">
    <property type="entry name" value="rplA_bact"/>
    <property type="match status" value="1"/>
</dbReference>
<dbReference type="GO" id="GO:0000049">
    <property type="term" value="F:tRNA binding"/>
    <property type="evidence" value="ECO:0007669"/>
    <property type="project" value="UniProtKB-KW"/>
</dbReference>
<evidence type="ECO:0000256" key="7">
    <source>
        <dbReference type="ARBA" id="ARBA00022980"/>
    </source>
</evidence>
<dbReference type="InterPro" id="IPR002143">
    <property type="entry name" value="Ribosomal_uL1"/>
</dbReference>
<name>A0AAD1CM01_9FLAO</name>
<evidence type="ECO:0000256" key="6">
    <source>
        <dbReference type="ARBA" id="ARBA00022884"/>
    </source>
</evidence>
<dbReference type="GO" id="GO:0003735">
    <property type="term" value="F:structural constituent of ribosome"/>
    <property type="evidence" value="ECO:0007669"/>
    <property type="project" value="InterPro"/>
</dbReference>
<sequence>MSKKLTKNRKIILGKIDKNNKYSLEEAFTLIKKISFSKFDESIDISIRLGLDSRLSNQIVRGTVLLPHGIGKNVCVLALVTKDKELESKEAGADYVGLEYIEKIKSGWIDDIDVIVAIPSVMNQLGTLGKILGPRGLMPNPKLNTVSTNPGKSIKEIKSGKIIFKADRYGIIHSSIGRVSFSTKYLLNNFKIFINEVIRNKPSSSKVFYIKKIYLSTTMSPSILLDSKSFLKK</sequence>
<dbReference type="EMBL" id="AP014610">
    <property type="protein sequence ID" value="BBA17927.1"/>
    <property type="molecule type" value="Genomic_DNA"/>
</dbReference>
<dbReference type="InterPro" id="IPR023673">
    <property type="entry name" value="Ribosomal_uL1_CS"/>
</dbReference>
<dbReference type="Proteomes" id="UP000262607">
    <property type="component" value="Chromosome"/>
</dbReference>
<evidence type="ECO:0000256" key="3">
    <source>
        <dbReference type="ARBA" id="ARBA00022555"/>
    </source>
</evidence>
<comment type="subunit">
    <text evidence="10">Part of the 50S ribosomal subunit.</text>
</comment>
<dbReference type="HAMAP" id="MF_01318_B">
    <property type="entry name" value="Ribosomal_uL1_B"/>
    <property type="match status" value="1"/>
</dbReference>
<keyword evidence="3 10" id="KW-0820">tRNA-binding</keyword>
<comment type="function">
    <text evidence="10">Protein L1 is also a translational repressor protein, it controls the translation of the L11 operon by binding to its mRNA.</text>
</comment>
<evidence type="ECO:0000256" key="4">
    <source>
        <dbReference type="ARBA" id="ARBA00022730"/>
    </source>
</evidence>
<keyword evidence="7 10" id="KW-0689">Ribosomal protein</keyword>
<dbReference type="CDD" id="cd00403">
    <property type="entry name" value="Ribosomal_L1"/>
    <property type="match status" value="1"/>
</dbReference>
<dbReference type="InterPro" id="IPR005878">
    <property type="entry name" value="Ribosom_uL1_bac-type"/>
</dbReference>
<dbReference type="RefSeq" id="WP_110548603.1">
    <property type="nucleotide sequence ID" value="NZ_AP014610.1"/>
</dbReference>
<dbReference type="Gene3D" id="3.30.190.20">
    <property type="match status" value="1"/>
</dbReference>
<dbReference type="PROSITE" id="PS01199">
    <property type="entry name" value="RIBOSOMAL_L1"/>
    <property type="match status" value="1"/>
</dbReference>
<evidence type="ECO:0000313" key="12">
    <source>
        <dbReference type="EMBL" id="BBA17927.1"/>
    </source>
</evidence>
<evidence type="ECO:0000256" key="8">
    <source>
        <dbReference type="ARBA" id="ARBA00023274"/>
    </source>
</evidence>
<dbReference type="PIRSF" id="PIRSF002155">
    <property type="entry name" value="Ribosomal_L1"/>
    <property type="match status" value="1"/>
</dbReference>
<evidence type="ECO:0000256" key="2">
    <source>
        <dbReference type="ARBA" id="ARBA00022491"/>
    </source>
</evidence>
<dbReference type="InterPro" id="IPR023674">
    <property type="entry name" value="Ribosomal_uL1-like"/>
</dbReference>
<organism evidence="12 13">
    <name type="scientific">Blattabacterium punctulatus CPU2</name>
    <dbReference type="NCBI Taxonomy" id="1457032"/>
    <lineage>
        <taxon>Bacteria</taxon>
        <taxon>Pseudomonadati</taxon>
        <taxon>Bacteroidota</taxon>
        <taxon>Flavobacteriia</taxon>
        <taxon>Flavobacteriales</taxon>
        <taxon>Blattabacteriaceae</taxon>
        <taxon>Blattabacterium</taxon>
    </lineage>
</organism>
<keyword evidence="6 10" id="KW-0694">RNA-binding</keyword>
<evidence type="ECO:0000256" key="11">
    <source>
        <dbReference type="RuleBase" id="RU000659"/>
    </source>
</evidence>